<gene>
    <name evidence="2" type="ORF">SDC9_06674</name>
</gene>
<dbReference type="EMBL" id="VSSQ01000014">
    <property type="protein sequence ID" value="MPL61107.1"/>
    <property type="molecule type" value="Genomic_DNA"/>
</dbReference>
<evidence type="ECO:0000313" key="2">
    <source>
        <dbReference type="EMBL" id="MPL61107.1"/>
    </source>
</evidence>
<comment type="caution">
    <text evidence="2">The sequence shown here is derived from an EMBL/GenBank/DDBJ whole genome shotgun (WGS) entry which is preliminary data.</text>
</comment>
<name>A0A644T3L9_9ZZZZ</name>
<sequence>MDTVATDSQLAQPHEFANFWVNEKNAARILGLSVHTLRAMRAKGHSGPAYSKIGKSVRYSYTDLVEFMESRRILPPAQQ</sequence>
<organism evidence="2">
    <name type="scientific">bioreactor metagenome</name>
    <dbReference type="NCBI Taxonomy" id="1076179"/>
    <lineage>
        <taxon>unclassified sequences</taxon>
        <taxon>metagenomes</taxon>
        <taxon>ecological metagenomes</taxon>
    </lineage>
</organism>
<dbReference type="InterPro" id="IPR041657">
    <property type="entry name" value="HTH_17"/>
</dbReference>
<dbReference type="AlphaFoldDB" id="A0A644T3L9"/>
<feature type="domain" description="Helix-turn-helix" evidence="1">
    <location>
        <begin position="24"/>
        <end position="72"/>
    </location>
</feature>
<proteinExistence type="predicted"/>
<dbReference type="Pfam" id="PF12728">
    <property type="entry name" value="HTH_17"/>
    <property type="match status" value="1"/>
</dbReference>
<accession>A0A644T3L9</accession>
<evidence type="ECO:0000259" key="1">
    <source>
        <dbReference type="Pfam" id="PF12728"/>
    </source>
</evidence>
<protein>
    <recommendedName>
        <fullName evidence="1">Helix-turn-helix domain-containing protein</fullName>
    </recommendedName>
</protein>
<dbReference type="SUPFAM" id="SSF46955">
    <property type="entry name" value="Putative DNA-binding domain"/>
    <property type="match status" value="1"/>
</dbReference>
<reference evidence="2" key="1">
    <citation type="submission" date="2019-08" db="EMBL/GenBank/DDBJ databases">
        <authorList>
            <person name="Kucharzyk K."/>
            <person name="Murdoch R.W."/>
            <person name="Higgins S."/>
            <person name="Loffler F."/>
        </authorList>
    </citation>
    <scope>NUCLEOTIDE SEQUENCE</scope>
</reference>
<dbReference type="InterPro" id="IPR009061">
    <property type="entry name" value="DNA-bd_dom_put_sf"/>
</dbReference>